<evidence type="ECO:0000256" key="2">
    <source>
        <dbReference type="ARBA" id="ARBA00013161"/>
    </source>
</evidence>
<dbReference type="GO" id="GO:0005737">
    <property type="term" value="C:cytoplasm"/>
    <property type="evidence" value="ECO:0007669"/>
    <property type="project" value="TreeGrafter"/>
</dbReference>
<name>A0A395RMP8_9HYPO</name>
<dbReference type="AlphaFoldDB" id="A0A395RMP8"/>
<dbReference type="GO" id="GO:0004830">
    <property type="term" value="F:tryptophan-tRNA ligase activity"/>
    <property type="evidence" value="ECO:0007669"/>
    <property type="project" value="UniProtKB-EC"/>
</dbReference>
<dbReference type="InterPro" id="IPR002306">
    <property type="entry name" value="Trp-tRNA-ligase"/>
</dbReference>
<dbReference type="PANTHER" id="PTHR10055">
    <property type="entry name" value="TRYPTOPHANYL-TRNA SYNTHETASE"/>
    <property type="match status" value="1"/>
</dbReference>
<sequence length="368" mass="41485">MGSVNTFSLSADSNKFLKESGASAVGSDIVQRFERLTGKKPHHFLQRQVVFAHRQLNDILDAYEQREPFVIFTGRGPSSTSMHVGHALPFQLAKYLQDVFKAPTIIMLTDDSKYLFNSKYTLEDIRRYTIGNAKDILAFGFDQKLTYMFSSLENSNGLLYECSLEFAKRITPEEVHQHTGFQYGSMNIGMFNFFAKQSAGFMPGSFQDILPGAKTKGLPSLTVIGTDVDPFFWISRKYAPLVGEREPCFIYTSLVPSLDPNDTGKMSASVTSSAIFLDDDVSVAEEKLRKQLSSNDAKTRSTMLDYLRVYQPDAEDFVSLEDLSHDQLVHEVVEAIKAYLLDFQGRRKEITDEVLAAFMKPRTIPFSN</sequence>
<keyword evidence="5 9" id="KW-0067">ATP-binding</keyword>
<dbReference type="EC" id="6.1.1.2" evidence="2"/>
<keyword evidence="3 9" id="KW-0436">Ligase</keyword>
<dbReference type="PANTHER" id="PTHR10055:SF1">
    <property type="entry name" value="TRYPTOPHAN--TRNA LIGASE, CYTOPLASMIC"/>
    <property type="match status" value="1"/>
</dbReference>
<evidence type="ECO:0000256" key="9">
    <source>
        <dbReference type="RuleBase" id="RU363036"/>
    </source>
</evidence>
<evidence type="ECO:0000256" key="4">
    <source>
        <dbReference type="ARBA" id="ARBA00022741"/>
    </source>
</evidence>
<dbReference type="OrthoDB" id="10261385at2759"/>
<organism evidence="10 11">
    <name type="scientific">Fusarium longipes</name>
    <dbReference type="NCBI Taxonomy" id="694270"/>
    <lineage>
        <taxon>Eukaryota</taxon>
        <taxon>Fungi</taxon>
        <taxon>Dikarya</taxon>
        <taxon>Ascomycota</taxon>
        <taxon>Pezizomycotina</taxon>
        <taxon>Sordariomycetes</taxon>
        <taxon>Hypocreomycetidae</taxon>
        <taxon>Hypocreales</taxon>
        <taxon>Nectriaceae</taxon>
        <taxon>Fusarium</taxon>
    </lineage>
</organism>
<dbReference type="SUPFAM" id="SSF52374">
    <property type="entry name" value="Nucleotidylyl transferase"/>
    <property type="match status" value="1"/>
</dbReference>
<evidence type="ECO:0000256" key="5">
    <source>
        <dbReference type="ARBA" id="ARBA00022840"/>
    </source>
</evidence>
<evidence type="ECO:0000256" key="1">
    <source>
        <dbReference type="ARBA" id="ARBA00005594"/>
    </source>
</evidence>
<dbReference type="InterPro" id="IPR002305">
    <property type="entry name" value="aa-tRNA-synth_Ic"/>
</dbReference>
<reference evidence="10 11" key="1">
    <citation type="journal article" date="2018" name="PLoS Pathog.">
        <title>Evolution of structural diversity of trichothecenes, a family of toxins produced by plant pathogenic and entomopathogenic fungi.</title>
        <authorList>
            <person name="Proctor R.H."/>
            <person name="McCormick S.P."/>
            <person name="Kim H.S."/>
            <person name="Cardoza R.E."/>
            <person name="Stanley A.M."/>
            <person name="Lindo L."/>
            <person name="Kelly A."/>
            <person name="Brown D.W."/>
            <person name="Lee T."/>
            <person name="Vaughan M.M."/>
            <person name="Alexander N.J."/>
            <person name="Busman M."/>
            <person name="Gutierrez S."/>
        </authorList>
    </citation>
    <scope>NUCLEOTIDE SEQUENCE [LARGE SCALE GENOMIC DNA]</scope>
    <source>
        <strain evidence="10 11">NRRL 20695</strain>
    </source>
</reference>
<evidence type="ECO:0000313" key="10">
    <source>
        <dbReference type="EMBL" id="RGP61408.1"/>
    </source>
</evidence>
<dbReference type="Pfam" id="PF00579">
    <property type="entry name" value="tRNA-synt_1b"/>
    <property type="match status" value="1"/>
</dbReference>
<dbReference type="PRINTS" id="PR01039">
    <property type="entry name" value="TRNASYNTHTRP"/>
</dbReference>
<protein>
    <recommendedName>
        <fullName evidence="2">tryptophan--tRNA ligase</fullName>
        <ecNumber evidence="2">6.1.1.2</ecNumber>
    </recommendedName>
    <alternativeName>
        <fullName evidence="8">Tryptophanyl-tRNA synthetase</fullName>
    </alternativeName>
</protein>
<dbReference type="GO" id="GO:0005524">
    <property type="term" value="F:ATP binding"/>
    <property type="evidence" value="ECO:0007669"/>
    <property type="project" value="UniProtKB-KW"/>
</dbReference>
<keyword evidence="11" id="KW-1185">Reference proteome</keyword>
<accession>A0A395RMP8</accession>
<dbReference type="STRING" id="694270.A0A395RMP8"/>
<dbReference type="InterPro" id="IPR014729">
    <property type="entry name" value="Rossmann-like_a/b/a_fold"/>
</dbReference>
<proteinExistence type="inferred from homology"/>
<keyword evidence="4 9" id="KW-0547">Nucleotide-binding</keyword>
<dbReference type="GO" id="GO:0006436">
    <property type="term" value="P:tryptophanyl-tRNA aminoacylation"/>
    <property type="evidence" value="ECO:0007669"/>
    <property type="project" value="InterPro"/>
</dbReference>
<keyword evidence="6 9" id="KW-0648">Protein biosynthesis</keyword>
<evidence type="ECO:0000256" key="6">
    <source>
        <dbReference type="ARBA" id="ARBA00022917"/>
    </source>
</evidence>
<evidence type="ECO:0000256" key="3">
    <source>
        <dbReference type="ARBA" id="ARBA00022598"/>
    </source>
</evidence>
<comment type="caution">
    <text evidence="10">The sequence shown here is derived from an EMBL/GenBank/DDBJ whole genome shotgun (WGS) entry which is preliminary data.</text>
</comment>
<comment type="similarity">
    <text evidence="1 9">Belongs to the class-I aminoacyl-tRNA synthetase family.</text>
</comment>
<dbReference type="Gene3D" id="3.40.50.620">
    <property type="entry name" value="HUPs"/>
    <property type="match status" value="1"/>
</dbReference>
<dbReference type="Proteomes" id="UP000266234">
    <property type="component" value="Unassembled WGS sequence"/>
</dbReference>
<gene>
    <name evidence="10" type="ORF">FLONG3_10522</name>
</gene>
<evidence type="ECO:0000313" key="11">
    <source>
        <dbReference type="Proteomes" id="UP000266234"/>
    </source>
</evidence>
<dbReference type="EMBL" id="PXOG01000313">
    <property type="protein sequence ID" value="RGP61408.1"/>
    <property type="molecule type" value="Genomic_DNA"/>
</dbReference>
<dbReference type="Gene3D" id="1.10.240.10">
    <property type="entry name" value="Tyrosyl-Transfer RNA Synthetase"/>
    <property type="match status" value="1"/>
</dbReference>
<keyword evidence="7 9" id="KW-0030">Aminoacyl-tRNA synthetase</keyword>
<evidence type="ECO:0000256" key="8">
    <source>
        <dbReference type="ARBA" id="ARBA00030268"/>
    </source>
</evidence>
<evidence type="ECO:0000256" key="7">
    <source>
        <dbReference type="ARBA" id="ARBA00023146"/>
    </source>
</evidence>